<dbReference type="RefSeq" id="WP_107020694.1">
    <property type="nucleotide sequence ID" value="NZ_KZ679053.1"/>
</dbReference>
<reference evidence="2 3" key="1">
    <citation type="submission" date="2018-03" db="EMBL/GenBank/DDBJ databases">
        <title>Streptomyces dioscori sp. nov., a novel endophytic actinobacterium isolated from bulbil of Dioscorea bulbifera L.</title>
        <authorList>
            <person name="Zhikuan W."/>
        </authorList>
    </citation>
    <scope>NUCLEOTIDE SEQUENCE [LARGE SCALE GENOMIC DNA]</scope>
    <source>
        <strain evidence="2 3">A217</strain>
    </source>
</reference>
<dbReference type="EMBL" id="PYBJ01000027">
    <property type="protein sequence ID" value="PSM38997.1"/>
    <property type="molecule type" value="Genomic_DNA"/>
</dbReference>
<gene>
    <name evidence="2" type="ORF">C6Y14_33795</name>
</gene>
<dbReference type="InterPro" id="IPR050383">
    <property type="entry name" value="GlyoxalaseI/FosfomycinResist"/>
</dbReference>
<dbReference type="PANTHER" id="PTHR21366">
    <property type="entry name" value="GLYOXALASE FAMILY PROTEIN"/>
    <property type="match status" value="1"/>
</dbReference>
<organism evidence="2 3">
    <name type="scientific">Streptomyces dioscori</name>
    <dbReference type="NCBI Taxonomy" id="2109333"/>
    <lineage>
        <taxon>Bacteria</taxon>
        <taxon>Bacillati</taxon>
        <taxon>Actinomycetota</taxon>
        <taxon>Actinomycetes</taxon>
        <taxon>Kitasatosporales</taxon>
        <taxon>Streptomycetaceae</taxon>
        <taxon>Streptomyces</taxon>
        <taxon>Streptomyces aurantiacus group</taxon>
    </lineage>
</organism>
<sequence length="295" mass="32429">MTRVEALGYLGLRVKSLEDWEVFATEILGMTASHQEIDGEAALVLRIDERAHRLTLRAGDDELDYVGWQVSGPDALDEVAAALDAAGVDYKDDARLADLRGVRRLLSCRDPAGYALEFHYGPSMLQEPFISPTGARFVTTTPDGADTGLGHVVVVSDNVEETIEFYRRVLGFKVSDHIIPVPGLLLTFLHTNARHHSLAVAPIHGDGPAGINHFMVEVDDLDVVGRALDKVQQRKIRQLATLGRHTNDKMLSFYVQSPSGFGVEYGTDGLLIDDKTWSVVTYDASAYWGHNFDPA</sequence>
<dbReference type="Pfam" id="PF22632">
    <property type="entry name" value="BphC_D1"/>
    <property type="match status" value="1"/>
</dbReference>
<evidence type="ECO:0000313" key="2">
    <source>
        <dbReference type="EMBL" id="PSM38997.1"/>
    </source>
</evidence>
<dbReference type="CDD" id="cd07252">
    <property type="entry name" value="BphC1-RGP6_N_like"/>
    <property type="match status" value="1"/>
</dbReference>
<dbReference type="CDD" id="cd07237">
    <property type="entry name" value="BphC1-RGP6_C_like"/>
    <property type="match status" value="1"/>
</dbReference>
<evidence type="ECO:0000313" key="3">
    <source>
        <dbReference type="Proteomes" id="UP000240429"/>
    </source>
</evidence>
<dbReference type="PANTHER" id="PTHR21366:SF14">
    <property type="entry name" value="GLYOXALASE DOMAIN-CONTAINING PROTEIN 5"/>
    <property type="match status" value="1"/>
</dbReference>
<feature type="domain" description="VOC" evidence="1">
    <location>
        <begin position="148"/>
        <end position="268"/>
    </location>
</feature>
<feature type="domain" description="VOC" evidence="1">
    <location>
        <begin position="6"/>
        <end position="121"/>
    </location>
</feature>
<dbReference type="Proteomes" id="UP000240429">
    <property type="component" value="Unassembled WGS sequence"/>
</dbReference>
<comment type="caution">
    <text evidence="2">The sequence shown here is derived from an EMBL/GenBank/DDBJ whole genome shotgun (WGS) entry which is preliminary data.</text>
</comment>
<dbReference type="PROSITE" id="PS51819">
    <property type="entry name" value="VOC"/>
    <property type="match status" value="2"/>
</dbReference>
<proteinExistence type="predicted"/>
<dbReference type="SUPFAM" id="SSF54593">
    <property type="entry name" value="Glyoxalase/Bleomycin resistance protein/Dihydroxybiphenyl dioxygenase"/>
    <property type="match status" value="1"/>
</dbReference>
<name>A0A2P8PYB7_9ACTN</name>
<protein>
    <submittedName>
        <fullName evidence="2">Glyoxalase</fullName>
    </submittedName>
</protein>
<dbReference type="InterPro" id="IPR037523">
    <property type="entry name" value="VOC_core"/>
</dbReference>
<dbReference type="InterPro" id="IPR029068">
    <property type="entry name" value="Glyas_Bleomycin-R_OHBP_Dase"/>
</dbReference>
<dbReference type="InterPro" id="IPR004360">
    <property type="entry name" value="Glyas_Fos-R_dOase_dom"/>
</dbReference>
<accession>A0A2P8PYB7</accession>
<evidence type="ECO:0000259" key="1">
    <source>
        <dbReference type="PROSITE" id="PS51819"/>
    </source>
</evidence>
<keyword evidence="3" id="KW-1185">Reference proteome</keyword>
<dbReference type="AlphaFoldDB" id="A0A2P8PYB7"/>
<dbReference type="OrthoDB" id="6909416at2"/>
<dbReference type="Pfam" id="PF00903">
    <property type="entry name" value="Glyoxalase"/>
    <property type="match status" value="1"/>
</dbReference>
<dbReference type="Gene3D" id="3.10.180.10">
    <property type="entry name" value="2,3-Dihydroxybiphenyl 1,2-Dioxygenase, domain 1"/>
    <property type="match status" value="2"/>
</dbReference>